<protein>
    <recommendedName>
        <fullName evidence="2">Flagellar assembly protein T middle domain-containing protein</fullName>
    </recommendedName>
</protein>
<dbReference type="Gene3D" id="3.40.50.10610">
    <property type="entry name" value="ABC-type transport auxiliary lipoprotein component"/>
    <property type="match status" value="1"/>
</dbReference>
<evidence type="ECO:0000256" key="1">
    <source>
        <dbReference type="SAM" id="SignalP"/>
    </source>
</evidence>
<comment type="caution">
    <text evidence="3">The sequence shown here is derived from an EMBL/GenBank/DDBJ whole genome shotgun (WGS) entry which is preliminary data.</text>
</comment>
<keyword evidence="4" id="KW-1185">Reference proteome</keyword>
<accession>A0A941DKW6</accession>
<dbReference type="InterPro" id="IPR032386">
    <property type="entry name" value="FlgT_M"/>
</dbReference>
<evidence type="ECO:0000259" key="2">
    <source>
        <dbReference type="Pfam" id="PF16539"/>
    </source>
</evidence>
<evidence type="ECO:0000313" key="3">
    <source>
        <dbReference type="EMBL" id="MBR7781934.1"/>
    </source>
</evidence>
<keyword evidence="1" id="KW-0732">Signal</keyword>
<proteinExistence type="predicted"/>
<evidence type="ECO:0000313" key="4">
    <source>
        <dbReference type="Proteomes" id="UP000680067"/>
    </source>
</evidence>
<dbReference type="RefSeq" id="WP_212687285.1">
    <property type="nucleotide sequence ID" value="NZ_JAGSPN010000004.1"/>
</dbReference>
<organism evidence="3 4">
    <name type="scientific">Undibacterium luofuense</name>
    <dbReference type="NCBI Taxonomy" id="2828733"/>
    <lineage>
        <taxon>Bacteria</taxon>
        <taxon>Pseudomonadati</taxon>
        <taxon>Pseudomonadota</taxon>
        <taxon>Betaproteobacteria</taxon>
        <taxon>Burkholderiales</taxon>
        <taxon>Oxalobacteraceae</taxon>
        <taxon>Undibacterium</taxon>
    </lineage>
</organism>
<dbReference type="Pfam" id="PF16539">
    <property type="entry name" value="FlgT_M"/>
    <property type="match status" value="1"/>
</dbReference>
<feature type="signal peptide" evidence="1">
    <location>
        <begin position="1"/>
        <end position="29"/>
    </location>
</feature>
<feature type="chain" id="PRO_5037933870" description="Flagellar assembly protein T middle domain-containing protein" evidence="1">
    <location>
        <begin position="30"/>
        <end position="220"/>
    </location>
</feature>
<dbReference type="EMBL" id="JAGSPN010000004">
    <property type="protein sequence ID" value="MBR7781934.1"/>
    <property type="molecule type" value="Genomic_DNA"/>
</dbReference>
<dbReference type="Proteomes" id="UP000680067">
    <property type="component" value="Unassembled WGS sequence"/>
</dbReference>
<feature type="domain" description="Flagellar assembly protein T middle" evidence="2">
    <location>
        <begin position="50"/>
        <end position="179"/>
    </location>
</feature>
<reference evidence="3" key="1">
    <citation type="submission" date="2021-04" db="EMBL/GenBank/DDBJ databases">
        <title>novel species isolated from subtropical streams in China.</title>
        <authorList>
            <person name="Lu H."/>
        </authorList>
    </citation>
    <scope>NUCLEOTIDE SEQUENCE</scope>
    <source>
        <strain evidence="3">LFS511W</strain>
    </source>
</reference>
<gene>
    <name evidence="3" type="ORF">KDM89_07270</name>
</gene>
<dbReference type="AlphaFoldDB" id="A0A941DKW6"/>
<sequence length="220" mass="23756">MRMYHVRRMTLPRLALNAALALVMSAALAGLAPASAGVQVQSVTPVREASKAILMTGFIVNKPAQSADLDDIAQGFPRELARRLEQSQQFSLRITPDFLSTEWPAKTPTPALLAQVAKAWGVRYVIAGEVRNTGVRQTSLLFGLWTKHHRAIEVDVDVYDTQDGQLIARHRLAAEADGEGQVGKQQVFGGQGFAASPYGKVVLDVADQAAQTILQSLAGR</sequence>
<name>A0A941DKW6_9BURK</name>